<evidence type="ECO:0000313" key="3">
    <source>
        <dbReference type="EMBL" id="KAL1396397.1"/>
    </source>
</evidence>
<protein>
    <recommendedName>
        <fullName evidence="5">Dihydroorotase</fullName>
    </recommendedName>
</protein>
<name>A0ABD1DBF0_CULPP</name>
<accession>A0ABD1DBF0</accession>
<evidence type="ECO:0000313" key="4">
    <source>
        <dbReference type="Proteomes" id="UP001562425"/>
    </source>
</evidence>
<evidence type="ECO:0008006" key="5">
    <source>
        <dbReference type="Google" id="ProtNLM"/>
    </source>
</evidence>
<dbReference type="EMBL" id="JBEHCU010006721">
    <property type="protein sequence ID" value="KAL1396397.1"/>
    <property type="molecule type" value="Genomic_DNA"/>
</dbReference>
<evidence type="ECO:0000256" key="2">
    <source>
        <dbReference type="ARBA" id="ARBA00022801"/>
    </source>
</evidence>
<dbReference type="PROSITE" id="PS00482">
    <property type="entry name" value="DIHYDROOROTASE_1"/>
    <property type="match status" value="1"/>
</dbReference>
<comment type="caution">
    <text evidence="3">The sequence shown here is derived from an EMBL/GenBank/DDBJ whole genome shotgun (WGS) entry which is preliminary data.</text>
</comment>
<sequence>MPGLIGRRLLDPLVADVKCTKLLVEDMSRIGRVPVMKTNTDYMSSRAMVKLPGFVDVHVHLREPDTTYKEDFDSGTAATVAGGHYDLRDPKHNTADP</sequence>
<dbReference type="AlphaFoldDB" id="A0ABD1DBF0"/>
<evidence type="ECO:0000256" key="1">
    <source>
        <dbReference type="ARBA" id="ARBA00022723"/>
    </source>
</evidence>
<dbReference type="GO" id="GO:0016787">
    <property type="term" value="F:hydrolase activity"/>
    <property type="evidence" value="ECO:0007669"/>
    <property type="project" value="UniProtKB-KW"/>
</dbReference>
<gene>
    <name evidence="3" type="ORF">pipiens_010533</name>
</gene>
<keyword evidence="1" id="KW-0479">Metal-binding</keyword>
<organism evidence="3 4">
    <name type="scientific">Culex pipiens pipiens</name>
    <name type="common">Northern house mosquito</name>
    <dbReference type="NCBI Taxonomy" id="38569"/>
    <lineage>
        <taxon>Eukaryota</taxon>
        <taxon>Metazoa</taxon>
        <taxon>Ecdysozoa</taxon>
        <taxon>Arthropoda</taxon>
        <taxon>Hexapoda</taxon>
        <taxon>Insecta</taxon>
        <taxon>Pterygota</taxon>
        <taxon>Neoptera</taxon>
        <taxon>Endopterygota</taxon>
        <taxon>Diptera</taxon>
        <taxon>Nematocera</taxon>
        <taxon>Culicoidea</taxon>
        <taxon>Culicidae</taxon>
        <taxon>Culicinae</taxon>
        <taxon>Culicini</taxon>
        <taxon>Culex</taxon>
        <taxon>Culex</taxon>
    </lineage>
</organism>
<dbReference type="InterPro" id="IPR002195">
    <property type="entry name" value="Dihydroorotase_CS"/>
</dbReference>
<dbReference type="SUPFAM" id="SSF51556">
    <property type="entry name" value="Metallo-dependent hydrolases"/>
    <property type="match status" value="1"/>
</dbReference>
<keyword evidence="4" id="KW-1185">Reference proteome</keyword>
<dbReference type="InterPro" id="IPR032466">
    <property type="entry name" value="Metal_Hydrolase"/>
</dbReference>
<reference evidence="3 4" key="1">
    <citation type="submission" date="2024-05" db="EMBL/GenBank/DDBJ databases">
        <title>Culex pipiens pipiens assembly and annotation.</title>
        <authorList>
            <person name="Alout H."/>
            <person name="Durand T."/>
        </authorList>
    </citation>
    <scope>NUCLEOTIDE SEQUENCE [LARGE SCALE GENOMIC DNA]</scope>
    <source>
        <strain evidence="3">HA-2024</strain>
        <tissue evidence="3">Whole body</tissue>
    </source>
</reference>
<dbReference type="Gene3D" id="3.20.20.140">
    <property type="entry name" value="Metal-dependent hydrolases"/>
    <property type="match status" value="1"/>
</dbReference>
<dbReference type="GO" id="GO:0046872">
    <property type="term" value="F:metal ion binding"/>
    <property type="evidence" value="ECO:0007669"/>
    <property type="project" value="UniProtKB-KW"/>
</dbReference>
<dbReference type="Proteomes" id="UP001562425">
    <property type="component" value="Unassembled WGS sequence"/>
</dbReference>
<keyword evidence="2" id="KW-0378">Hydrolase</keyword>
<proteinExistence type="predicted"/>